<evidence type="ECO:0000256" key="3">
    <source>
        <dbReference type="ARBA" id="ARBA00022475"/>
    </source>
</evidence>
<dbReference type="Pfam" id="PF00892">
    <property type="entry name" value="EamA"/>
    <property type="match status" value="2"/>
</dbReference>
<keyword evidence="5 7" id="KW-1133">Transmembrane helix</keyword>
<evidence type="ECO:0000256" key="6">
    <source>
        <dbReference type="ARBA" id="ARBA00023136"/>
    </source>
</evidence>
<feature type="transmembrane region" description="Helical" evidence="7">
    <location>
        <begin position="155"/>
        <end position="175"/>
    </location>
</feature>
<evidence type="ECO:0000256" key="7">
    <source>
        <dbReference type="SAM" id="Phobius"/>
    </source>
</evidence>
<evidence type="ECO:0000256" key="2">
    <source>
        <dbReference type="ARBA" id="ARBA00007362"/>
    </source>
</evidence>
<accession>A0ABR6VL79</accession>
<feature type="transmembrane region" description="Helical" evidence="7">
    <location>
        <begin position="66"/>
        <end position="86"/>
    </location>
</feature>
<organism evidence="9 10">
    <name type="scientific">Megasphaera hominis</name>
    <dbReference type="NCBI Taxonomy" id="159836"/>
    <lineage>
        <taxon>Bacteria</taxon>
        <taxon>Bacillati</taxon>
        <taxon>Bacillota</taxon>
        <taxon>Negativicutes</taxon>
        <taxon>Veillonellales</taxon>
        <taxon>Veillonellaceae</taxon>
        <taxon>Megasphaera</taxon>
    </lineage>
</organism>
<keyword evidence="6 7" id="KW-0472">Membrane</keyword>
<feature type="transmembrane region" description="Helical" evidence="7">
    <location>
        <begin position="247"/>
        <end position="265"/>
    </location>
</feature>
<dbReference type="Proteomes" id="UP000606870">
    <property type="component" value="Unassembled WGS sequence"/>
</dbReference>
<gene>
    <name evidence="9" type="ORF">H8J70_09470</name>
</gene>
<feature type="transmembrane region" description="Helical" evidence="7">
    <location>
        <begin position="98"/>
        <end position="118"/>
    </location>
</feature>
<comment type="subcellular location">
    <subcellularLocation>
        <location evidence="1">Cell membrane</location>
        <topology evidence="1">Multi-pass membrane protein</topology>
    </subcellularLocation>
</comment>
<dbReference type="RefSeq" id="WP_186503890.1">
    <property type="nucleotide sequence ID" value="NZ_JACOGK010000028.1"/>
</dbReference>
<feature type="domain" description="EamA" evidence="8">
    <location>
        <begin position="152"/>
        <end position="284"/>
    </location>
</feature>
<name>A0ABR6VL79_9FIRM</name>
<feature type="transmembrane region" description="Helical" evidence="7">
    <location>
        <begin position="277"/>
        <end position="296"/>
    </location>
</feature>
<comment type="caution">
    <text evidence="9">The sequence shown here is derived from an EMBL/GenBank/DDBJ whole genome shotgun (WGS) entry which is preliminary data.</text>
</comment>
<keyword evidence="10" id="KW-1185">Reference proteome</keyword>
<feature type="transmembrane region" description="Helical" evidence="7">
    <location>
        <begin position="37"/>
        <end position="54"/>
    </location>
</feature>
<dbReference type="InterPro" id="IPR037185">
    <property type="entry name" value="EmrE-like"/>
</dbReference>
<reference evidence="9 10" key="1">
    <citation type="submission" date="2020-08" db="EMBL/GenBank/DDBJ databases">
        <authorList>
            <person name="Liu C."/>
            <person name="Sun Q."/>
        </authorList>
    </citation>
    <scope>NUCLEOTIDE SEQUENCE [LARGE SCALE GENOMIC DNA]</scope>
    <source>
        <strain evidence="9 10">NSJ-59</strain>
    </source>
</reference>
<dbReference type="InterPro" id="IPR051258">
    <property type="entry name" value="Diverse_Substrate_Transporter"/>
</dbReference>
<feature type="domain" description="EamA" evidence="8">
    <location>
        <begin position="6"/>
        <end position="142"/>
    </location>
</feature>
<evidence type="ECO:0000256" key="5">
    <source>
        <dbReference type="ARBA" id="ARBA00022989"/>
    </source>
</evidence>
<keyword evidence="3" id="KW-1003">Cell membrane</keyword>
<feature type="transmembrane region" description="Helical" evidence="7">
    <location>
        <begin position="208"/>
        <end position="235"/>
    </location>
</feature>
<dbReference type="Gene3D" id="1.10.3730.20">
    <property type="match status" value="1"/>
</dbReference>
<proteinExistence type="inferred from homology"/>
<evidence type="ECO:0000256" key="1">
    <source>
        <dbReference type="ARBA" id="ARBA00004651"/>
    </source>
</evidence>
<dbReference type="PANTHER" id="PTHR42920">
    <property type="entry name" value="OS03G0707200 PROTEIN-RELATED"/>
    <property type="match status" value="1"/>
</dbReference>
<dbReference type="SUPFAM" id="SSF103481">
    <property type="entry name" value="Multidrug resistance efflux transporter EmrE"/>
    <property type="match status" value="2"/>
</dbReference>
<evidence type="ECO:0000313" key="9">
    <source>
        <dbReference type="EMBL" id="MBC3537480.1"/>
    </source>
</evidence>
<evidence type="ECO:0000259" key="8">
    <source>
        <dbReference type="Pfam" id="PF00892"/>
    </source>
</evidence>
<dbReference type="PANTHER" id="PTHR42920:SF5">
    <property type="entry name" value="EAMA DOMAIN-CONTAINING PROTEIN"/>
    <property type="match status" value="1"/>
</dbReference>
<feature type="transmembrane region" description="Helical" evidence="7">
    <location>
        <begin position="182"/>
        <end position="202"/>
    </location>
</feature>
<dbReference type="InterPro" id="IPR000620">
    <property type="entry name" value="EamA_dom"/>
</dbReference>
<keyword evidence="4 7" id="KW-0812">Transmembrane</keyword>
<feature type="transmembrane region" description="Helical" evidence="7">
    <location>
        <begin position="125"/>
        <end position="143"/>
    </location>
</feature>
<sequence length="302" mass="33006">MIKDRLFLLAATVFWGCAFVAQRVSTDTMGAFAFNGLRFWLGALAVLPVALWIRRQTKSDEAPDRPAWLSLPLACAILGFVLFAGSSLQQLGLFYTTAGKAGFITALYIVAVPLVGILFHNPLRLTHITGCLTALLGVWLLAWHGSGELLRTGDFIILVSVVFWTLHILVIDRFVRYFSGVYLAAGQFFFCGLYSFLSVPVAGETLTWSAIAASAIPILYCGIFSSGVGYTFQILGQRKVPPTEASFLLSFEMIFSALAGYAFLGETMTPRELLGCVLMTIGIFSAQVPSRIIFTLQKKRSA</sequence>
<comment type="similarity">
    <text evidence="2">Belongs to the EamA transporter family.</text>
</comment>
<protein>
    <submittedName>
        <fullName evidence="9">DMT family transporter</fullName>
    </submittedName>
</protein>
<dbReference type="EMBL" id="JACOGK010000028">
    <property type="protein sequence ID" value="MBC3537480.1"/>
    <property type="molecule type" value="Genomic_DNA"/>
</dbReference>
<evidence type="ECO:0000313" key="10">
    <source>
        <dbReference type="Proteomes" id="UP000606870"/>
    </source>
</evidence>
<evidence type="ECO:0000256" key="4">
    <source>
        <dbReference type="ARBA" id="ARBA00022692"/>
    </source>
</evidence>